<feature type="domain" description="Methionyl/Valyl/Leucyl/Isoleucyl-tRNA synthetase anticodon-binding" evidence="11">
    <location>
        <begin position="711"/>
        <end position="861"/>
    </location>
</feature>
<evidence type="ECO:0000313" key="12">
    <source>
        <dbReference type="EMBL" id="MCA9389997.1"/>
    </source>
</evidence>
<dbReference type="AlphaFoldDB" id="A0A955RPW4"/>
<keyword evidence="4" id="KW-0067">ATP-binding</keyword>
<evidence type="ECO:0000256" key="5">
    <source>
        <dbReference type="ARBA" id="ARBA00022917"/>
    </source>
</evidence>
<reference evidence="12" key="1">
    <citation type="submission" date="2020-04" db="EMBL/GenBank/DDBJ databases">
        <authorList>
            <person name="Zhang T."/>
        </authorList>
    </citation>
    <scope>NUCLEOTIDE SEQUENCE</scope>
    <source>
        <strain evidence="12">HKST-UBA01</strain>
    </source>
</reference>
<protein>
    <recommendedName>
        <fullName evidence="1 9">Isoleucine--tRNA ligase</fullName>
        <ecNumber evidence="1 9">6.1.1.5</ecNumber>
    </recommendedName>
</protein>
<dbReference type="CDD" id="cd07961">
    <property type="entry name" value="Anticodon_Ia_Ile_ABEc"/>
    <property type="match status" value="1"/>
</dbReference>
<comment type="caution">
    <text evidence="12">The sequence shown here is derived from an EMBL/GenBank/DDBJ whole genome shotgun (WGS) entry which is preliminary data.</text>
</comment>
<evidence type="ECO:0000256" key="2">
    <source>
        <dbReference type="ARBA" id="ARBA00022598"/>
    </source>
</evidence>
<dbReference type="Pfam" id="PF08264">
    <property type="entry name" value="Anticodon_1"/>
    <property type="match status" value="1"/>
</dbReference>
<dbReference type="SUPFAM" id="SSF52374">
    <property type="entry name" value="Nucleotidylyl transferase"/>
    <property type="match status" value="1"/>
</dbReference>
<dbReference type="GO" id="GO:0005524">
    <property type="term" value="F:ATP binding"/>
    <property type="evidence" value="ECO:0007669"/>
    <property type="project" value="UniProtKB-KW"/>
</dbReference>
<dbReference type="InterPro" id="IPR002300">
    <property type="entry name" value="aa-tRNA-synth_Ia"/>
</dbReference>
<dbReference type="GO" id="GO:0000049">
    <property type="term" value="F:tRNA binding"/>
    <property type="evidence" value="ECO:0007669"/>
    <property type="project" value="InterPro"/>
</dbReference>
<dbReference type="GO" id="GO:0005737">
    <property type="term" value="C:cytoplasm"/>
    <property type="evidence" value="ECO:0007669"/>
    <property type="project" value="UniProtKB-UniRule"/>
</dbReference>
<dbReference type="SUPFAM" id="SSF50677">
    <property type="entry name" value="ValRS/IleRS/LeuRS editing domain"/>
    <property type="match status" value="1"/>
</dbReference>
<dbReference type="InterPro" id="IPR013155">
    <property type="entry name" value="M/V/L/I-tRNA-synth_anticd-bd"/>
</dbReference>
<evidence type="ECO:0000256" key="7">
    <source>
        <dbReference type="ARBA" id="ARBA00025217"/>
    </source>
</evidence>
<name>A0A955RPW4_UNCKA</name>
<dbReference type="EC" id="6.1.1.5" evidence="1 9"/>
<evidence type="ECO:0000256" key="3">
    <source>
        <dbReference type="ARBA" id="ARBA00022741"/>
    </source>
</evidence>
<dbReference type="NCBIfam" id="TIGR00392">
    <property type="entry name" value="ileS"/>
    <property type="match status" value="1"/>
</dbReference>
<dbReference type="InterPro" id="IPR023586">
    <property type="entry name" value="Ile-tRNA-ligase_type2"/>
</dbReference>
<dbReference type="Proteomes" id="UP000701698">
    <property type="component" value="Unassembled WGS sequence"/>
</dbReference>
<organism evidence="12 13">
    <name type="scientific">candidate division WWE3 bacterium</name>
    <dbReference type="NCBI Taxonomy" id="2053526"/>
    <lineage>
        <taxon>Bacteria</taxon>
        <taxon>Katanobacteria</taxon>
    </lineage>
</organism>
<evidence type="ECO:0000256" key="1">
    <source>
        <dbReference type="ARBA" id="ARBA00013165"/>
    </source>
</evidence>
<dbReference type="PANTHER" id="PTHR42780">
    <property type="entry name" value="SOLEUCYL-TRNA SYNTHETASE"/>
    <property type="match status" value="1"/>
</dbReference>
<reference evidence="12" key="2">
    <citation type="journal article" date="2021" name="Microbiome">
        <title>Successional dynamics and alternative stable states in a saline activated sludge microbial community over 9 years.</title>
        <authorList>
            <person name="Wang Y."/>
            <person name="Ye J."/>
            <person name="Ju F."/>
            <person name="Liu L."/>
            <person name="Boyd J.A."/>
            <person name="Deng Y."/>
            <person name="Parks D.H."/>
            <person name="Jiang X."/>
            <person name="Yin X."/>
            <person name="Woodcroft B.J."/>
            <person name="Tyson G.W."/>
            <person name="Hugenholtz P."/>
            <person name="Polz M.F."/>
            <person name="Zhang T."/>
        </authorList>
    </citation>
    <scope>NUCLEOTIDE SEQUENCE</scope>
    <source>
        <strain evidence="12">HKST-UBA01</strain>
    </source>
</reference>
<evidence type="ECO:0000259" key="11">
    <source>
        <dbReference type="Pfam" id="PF08264"/>
    </source>
</evidence>
<dbReference type="InterPro" id="IPR033709">
    <property type="entry name" value="Anticodon_Ile_ABEc"/>
</dbReference>
<comment type="catalytic activity">
    <reaction evidence="8">
        <text>tRNA(Ile) + L-isoleucine + ATP = L-isoleucyl-tRNA(Ile) + AMP + diphosphate</text>
        <dbReference type="Rhea" id="RHEA:11060"/>
        <dbReference type="Rhea" id="RHEA-COMP:9666"/>
        <dbReference type="Rhea" id="RHEA-COMP:9695"/>
        <dbReference type="ChEBI" id="CHEBI:30616"/>
        <dbReference type="ChEBI" id="CHEBI:33019"/>
        <dbReference type="ChEBI" id="CHEBI:58045"/>
        <dbReference type="ChEBI" id="CHEBI:78442"/>
        <dbReference type="ChEBI" id="CHEBI:78528"/>
        <dbReference type="ChEBI" id="CHEBI:456215"/>
        <dbReference type="EC" id="6.1.1.5"/>
    </reaction>
</comment>
<dbReference type="Pfam" id="PF19302">
    <property type="entry name" value="DUF5915"/>
    <property type="match status" value="1"/>
</dbReference>
<gene>
    <name evidence="12" type="ORF">KC571_01225</name>
</gene>
<feature type="domain" description="Aminoacyl-tRNA synthetase class Ia" evidence="10">
    <location>
        <begin position="19"/>
        <end position="650"/>
    </location>
</feature>
<evidence type="ECO:0000259" key="10">
    <source>
        <dbReference type="Pfam" id="PF00133"/>
    </source>
</evidence>
<dbReference type="InterPro" id="IPR002301">
    <property type="entry name" value="Ile-tRNA-ligase"/>
</dbReference>
<evidence type="ECO:0000256" key="8">
    <source>
        <dbReference type="ARBA" id="ARBA00048359"/>
    </source>
</evidence>
<accession>A0A955RPW4</accession>
<dbReference type="EMBL" id="JAGQKX010000019">
    <property type="protein sequence ID" value="MCA9389997.1"/>
    <property type="molecule type" value="Genomic_DNA"/>
</dbReference>
<dbReference type="GO" id="GO:0004822">
    <property type="term" value="F:isoleucine-tRNA ligase activity"/>
    <property type="evidence" value="ECO:0007669"/>
    <property type="project" value="UniProtKB-UniRule"/>
</dbReference>
<evidence type="ECO:0000256" key="6">
    <source>
        <dbReference type="ARBA" id="ARBA00023146"/>
    </source>
</evidence>
<keyword evidence="3" id="KW-0547">Nucleotide-binding</keyword>
<dbReference type="InterPro" id="IPR009008">
    <property type="entry name" value="Val/Leu/Ile-tRNA-synth_edit"/>
</dbReference>
<dbReference type="PANTHER" id="PTHR42780:SF1">
    <property type="entry name" value="ISOLEUCINE--TRNA LIGASE, CYTOPLASMIC"/>
    <property type="match status" value="1"/>
</dbReference>
<dbReference type="SUPFAM" id="SSF47323">
    <property type="entry name" value="Anticodon-binding domain of a subclass of class I aminoacyl-tRNA synthetases"/>
    <property type="match status" value="1"/>
</dbReference>
<dbReference type="PRINTS" id="PR00984">
    <property type="entry name" value="TRNASYNTHILE"/>
</dbReference>
<keyword evidence="5" id="KW-0648">Protein biosynthesis</keyword>
<proteinExistence type="predicted"/>
<feature type="non-terminal residue" evidence="12">
    <location>
        <position position="952"/>
    </location>
</feature>
<dbReference type="Gene3D" id="3.40.50.620">
    <property type="entry name" value="HUPs"/>
    <property type="match status" value="2"/>
</dbReference>
<evidence type="ECO:0000256" key="9">
    <source>
        <dbReference type="NCBIfam" id="TIGR00392"/>
    </source>
</evidence>
<dbReference type="GO" id="GO:0006428">
    <property type="term" value="P:isoleucyl-tRNA aminoacylation"/>
    <property type="evidence" value="ECO:0007669"/>
    <property type="project" value="UniProtKB-UniRule"/>
</dbReference>
<keyword evidence="2 12" id="KW-0436">Ligase</keyword>
<sequence length="952" mass="110931">MTFKEVEAQPNFIDNEATRLAWWYDNGIVDKYLHRNDQSEKRFRFLDGPITANNPMGVHHAHGRTIKDFYQRYKNMRGFKQRFQNGFDCQGLWVEVEEEKDLGFDSKRDIEAFGLDKFSNSCRARVEKFSEVQADQSKRLGMFMDWDHSYYTMSERNNLHIWYFLKRVHEKGWLYKGFDAMPWCTRCGTAISQHELSDGGYKDVTHESIYVRFTLTDESAQKIRSRYSINDNHTIAFLIWTTTPWTLLSNVAVAINKKLDYALVKEADQYIIVGVERKKVLAQIEQEIAVMKGQDLLELLADQNGNIYTGPFDELDAPSKVTHRLISWDDVSDSDGTGLVHIAPGAGKEDFDLRIENDLDLLNSIDDFGDYVDGYGPFVSKNVSAVRGEIYQSLKEKNIFYKTESIHHSYPHCWRCKHELVFKTVSEWFIKADEIRPAMKKAADEAHWMPDHARKRMQDWLDNMGDWPISRQRYWGLALPFYENEDKSKFIVVESKEELKKLATNPEKVDALPELHRPWIDDIVLDGTKITLDGEKQSGVWKRVVDVGDCWLDAGIVPFSTIDYLTDKDHWNQWYPFEFITEYVAQVKLWFYATLFMSVTLEGKAPWQNVLATGFLVDEKGKAMHKSAGNSIAFDDAAREAGADPIRWLYLRERSANHHGTGNLRFGYNILDEVRRRFLAILWNTYRYFVTHANLSDWEYKEGHTSDNVLDQWILAKLGAVQTDVETYLNEFNSPDAASLLETFIVQEFSQWYIRRSRDRLSPTNTDIKDKNAFFNTTYFVLMTLSKILAPFVPFISEEIYLNLRNEKDPESVHLADWPEIEEKYENNDILEQMDFVRKVVEKGHSLRKESGIRLRQPLRNVTIVNCKQELSDQLTQVITDELNVKTVEYETNQGADVFEVSINLEIDDELLSEGTMREIIREIQSLRRNAGYAFDDEVTVFWKTETSALES</sequence>
<comment type="function">
    <text evidence="7">Catalyzes the attachment of isoleucine to tRNA(Ile). As IleRS can inadvertently accommodate and process structurally similar amino acids such as valine, to avoid such errors it has two additional distinct tRNA(Ile)-dependent editing activities. One activity is designated as 'pretransfer' editing and involves the hydrolysis of activated Val-AMP. The other activity is designated 'posttransfer' editing and involves deacylation of mischarged Val-tRNA(Ile).</text>
</comment>
<dbReference type="InterPro" id="IPR014729">
    <property type="entry name" value="Rossmann-like_a/b/a_fold"/>
</dbReference>
<keyword evidence="6" id="KW-0030">Aminoacyl-tRNA synthetase</keyword>
<dbReference type="Gene3D" id="1.10.730.10">
    <property type="entry name" value="Isoleucyl-tRNA Synthetase, Domain 1"/>
    <property type="match status" value="1"/>
</dbReference>
<dbReference type="InterPro" id="IPR009080">
    <property type="entry name" value="tRNAsynth_Ia_anticodon-bd"/>
</dbReference>
<dbReference type="GO" id="GO:0002161">
    <property type="term" value="F:aminoacyl-tRNA deacylase activity"/>
    <property type="evidence" value="ECO:0007669"/>
    <property type="project" value="InterPro"/>
</dbReference>
<dbReference type="Pfam" id="PF00133">
    <property type="entry name" value="tRNA-synt_1"/>
    <property type="match status" value="1"/>
</dbReference>
<evidence type="ECO:0000313" key="13">
    <source>
        <dbReference type="Proteomes" id="UP000701698"/>
    </source>
</evidence>
<evidence type="ECO:0000256" key="4">
    <source>
        <dbReference type="ARBA" id="ARBA00022840"/>
    </source>
</evidence>